<gene>
    <name evidence="2" type="ORF">ALMOND_2B002299</name>
</gene>
<name>A0A5E4GBU2_PRUDU</name>
<feature type="non-terminal residue" evidence="2">
    <location>
        <position position="1"/>
    </location>
</feature>
<evidence type="ECO:0000313" key="3">
    <source>
        <dbReference type="Proteomes" id="UP000327085"/>
    </source>
</evidence>
<reference evidence="3" key="1">
    <citation type="journal article" date="2020" name="Plant J.">
        <title>Transposons played a major role in the diversification between the closely related almond and peach genomes: results from the almond genome sequence.</title>
        <authorList>
            <person name="Alioto T."/>
            <person name="Alexiou K.G."/>
            <person name="Bardil A."/>
            <person name="Barteri F."/>
            <person name="Castanera R."/>
            <person name="Cruz F."/>
            <person name="Dhingra A."/>
            <person name="Duval H."/>
            <person name="Fernandez I Marti A."/>
            <person name="Frias L."/>
            <person name="Galan B."/>
            <person name="Garcia J.L."/>
            <person name="Howad W."/>
            <person name="Gomez-Garrido J."/>
            <person name="Gut M."/>
            <person name="Julca I."/>
            <person name="Morata J."/>
            <person name="Puigdomenech P."/>
            <person name="Ribeca P."/>
            <person name="Rubio Cabetas M.J."/>
            <person name="Vlasova A."/>
            <person name="Wirthensohn M."/>
            <person name="Garcia-Mas J."/>
            <person name="Gabaldon T."/>
            <person name="Casacuberta J.M."/>
            <person name="Arus P."/>
        </authorList>
    </citation>
    <scope>NUCLEOTIDE SEQUENCE [LARGE SCALE GENOMIC DNA]</scope>
    <source>
        <strain evidence="3">cv. Texas</strain>
    </source>
</reference>
<evidence type="ECO:0000313" key="2">
    <source>
        <dbReference type="EMBL" id="VVA37166.1"/>
    </source>
</evidence>
<feature type="non-terminal residue" evidence="2">
    <location>
        <position position="87"/>
    </location>
</feature>
<feature type="compositionally biased region" description="Low complexity" evidence="1">
    <location>
        <begin position="44"/>
        <end position="87"/>
    </location>
</feature>
<feature type="compositionally biased region" description="Basic and acidic residues" evidence="1">
    <location>
        <begin position="17"/>
        <end position="27"/>
    </location>
</feature>
<dbReference type="EMBL" id="CABIKO010000512">
    <property type="protein sequence ID" value="VVA37166.1"/>
    <property type="molecule type" value="Genomic_DNA"/>
</dbReference>
<feature type="region of interest" description="Disordered" evidence="1">
    <location>
        <begin position="1"/>
        <end position="87"/>
    </location>
</feature>
<sequence length="87" mass="9408">EPRNPNLKPTRKRKAAKEKLPVRRIDGGDQSSGQQSMQLRQRKQASGSQEPSQSQASEVAQASQSQPSQVAHASQSQPSQTAQASQT</sequence>
<dbReference type="AlphaFoldDB" id="A0A5E4GBU2"/>
<dbReference type="InParanoid" id="A0A5E4GBU2"/>
<evidence type="ECO:0000256" key="1">
    <source>
        <dbReference type="SAM" id="MobiDB-lite"/>
    </source>
</evidence>
<dbReference type="Gramene" id="VVA37166">
    <property type="protein sequence ID" value="VVA37166"/>
    <property type="gene ID" value="Prudul26B002299"/>
</dbReference>
<proteinExistence type="predicted"/>
<dbReference type="Proteomes" id="UP000327085">
    <property type="component" value="Chromosome 4"/>
</dbReference>
<protein>
    <submittedName>
        <fullName evidence="2">PREDICTED: LOC18773447</fullName>
    </submittedName>
</protein>
<accession>A0A5E4GBU2</accession>
<organism evidence="2 3">
    <name type="scientific">Prunus dulcis</name>
    <name type="common">Almond</name>
    <name type="synonym">Amygdalus dulcis</name>
    <dbReference type="NCBI Taxonomy" id="3755"/>
    <lineage>
        <taxon>Eukaryota</taxon>
        <taxon>Viridiplantae</taxon>
        <taxon>Streptophyta</taxon>
        <taxon>Embryophyta</taxon>
        <taxon>Tracheophyta</taxon>
        <taxon>Spermatophyta</taxon>
        <taxon>Magnoliopsida</taxon>
        <taxon>eudicotyledons</taxon>
        <taxon>Gunneridae</taxon>
        <taxon>Pentapetalae</taxon>
        <taxon>rosids</taxon>
        <taxon>fabids</taxon>
        <taxon>Rosales</taxon>
        <taxon>Rosaceae</taxon>
        <taxon>Amygdaloideae</taxon>
        <taxon>Amygdaleae</taxon>
        <taxon>Prunus</taxon>
    </lineage>
</organism>